<reference evidence="2" key="1">
    <citation type="submission" date="2020-04" db="EMBL/GenBank/DDBJ databases">
        <title>Advantages and limits of metagenomic assembly and binning of a giant virus.</title>
        <authorList>
            <person name="Schulz F."/>
            <person name="Andreani J."/>
            <person name="Francis R."/>
            <person name="Boudjemaa H."/>
            <person name="Bou Khalil J.Y."/>
            <person name="Lee J."/>
            <person name="La Scola B."/>
            <person name="Woyke T."/>
        </authorList>
    </citation>
    <scope>NUCLEOTIDE SEQUENCE</scope>
    <source>
        <strain evidence="2">FV2/VV64</strain>
    </source>
</reference>
<keyword evidence="1" id="KW-0812">Transmembrane</keyword>
<organism evidence="2">
    <name type="scientific">Fadolivirus 2</name>
    <dbReference type="NCBI Taxonomy" id="2740747"/>
    <lineage>
        <taxon>Viruses</taxon>
        <taxon>Varidnaviria</taxon>
        <taxon>Bamfordvirae</taxon>
        <taxon>Nucleocytoviricota</taxon>
        <taxon>Megaviricetes</taxon>
        <taxon>Imitervirales</taxon>
        <taxon>Mimiviridae</taxon>
        <taxon>Klosneuvirinae</taxon>
        <taxon>Fadolivirus</taxon>
    </lineage>
</organism>
<protein>
    <submittedName>
        <fullName evidence="2">Uncharacterized protein</fullName>
    </submittedName>
</protein>
<accession>A0A7D3UU55</accession>
<keyword evidence="1" id="KW-1133">Transmembrane helix</keyword>
<evidence type="ECO:0000313" key="2">
    <source>
        <dbReference type="EMBL" id="QKF94890.1"/>
    </source>
</evidence>
<sequence length="121" mass="13779">MLSALGAEGIAGIVGISSLLGLSAVYSYGTRFEKRITIDDKFERIIGNQNSTKQVFSISDKENNIYKVVPSFWYWKWYSTETWNNFKKGETYDIKGYGVRYGPLSIYPNIISAEQVINDNK</sequence>
<dbReference type="EMBL" id="MT418681">
    <property type="protein sequence ID" value="QKF94890.1"/>
    <property type="molecule type" value="Genomic_DNA"/>
</dbReference>
<name>A0A7D3UU55_9VIRU</name>
<feature type="transmembrane region" description="Helical" evidence="1">
    <location>
        <begin position="6"/>
        <end position="28"/>
    </location>
</feature>
<evidence type="ECO:0000256" key="1">
    <source>
        <dbReference type="SAM" id="Phobius"/>
    </source>
</evidence>
<gene>
    <name evidence="2" type="ORF">Fadolivirus_2_4</name>
</gene>
<proteinExistence type="predicted"/>
<keyword evidence="1" id="KW-0472">Membrane</keyword>